<dbReference type="InterPro" id="IPR032675">
    <property type="entry name" value="LRR_dom_sf"/>
</dbReference>
<dbReference type="AlphaFoldDB" id="A0A5N6NYF1"/>
<dbReference type="Proteomes" id="UP000326396">
    <property type="component" value="Linkage Group LG16"/>
</dbReference>
<dbReference type="InterPro" id="IPR051341">
    <property type="entry name" value="Zyg-11_UBL_adapter"/>
</dbReference>
<accession>A0A5N6NYF1</accession>
<organism evidence="1 2">
    <name type="scientific">Mikania micrantha</name>
    <name type="common">bitter vine</name>
    <dbReference type="NCBI Taxonomy" id="192012"/>
    <lineage>
        <taxon>Eukaryota</taxon>
        <taxon>Viridiplantae</taxon>
        <taxon>Streptophyta</taxon>
        <taxon>Embryophyta</taxon>
        <taxon>Tracheophyta</taxon>
        <taxon>Spermatophyta</taxon>
        <taxon>Magnoliopsida</taxon>
        <taxon>eudicotyledons</taxon>
        <taxon>Gunneridae</taxon>
        <taxon>Pentapetalae</taxon>
        <taxon>asterids</taxon>
        <taxon>campanulids</taxon>
        <taxon>Asterales</taxon>
        <taxon>Asteraceae</taxon>
        <taxon>Asteroideae</taxon>
        <taxon>Heliantheae alliance</taxon>
        <taxon>Eupatorieae</taxon>
        <taxon>Mikania</taxon>
    </lineage>
</organism>
<comment type="caution">
    <text evidence="1">The sequence shown here is derived from an EMBL/GenBank/DDBJ whole genome shotgun (WGS) entry which is preliminary data.</text>
</comment>
<gene>
    <name evidence="1" type="ORF">E3N88_15988</name>
</gene>
<reference evidence="1 2" key="1">
    <citation type="submission" date="2019-05" db="EMBL/GenBank/DDBJ databases">
        <title>Mikania micrantha, genome provides insights into the molecular mechanism of rapid growth.</title>
        <authorList>
            <person name="Liu B."/>
        </authorList>
    </citation>
    <scope>NUCLEOTIDE SEQUENCE [LARGE SCALE GENOMIC DNA]</scope>
    <source>
        <strain evidence="1">NLD-2019</strain>
        <tissue evidence="1">Leaf</tissue>
    </source>
</reference>
<evidence type="ECO:0000313" key="1">
    <source>
        <dbReference type="EMBL" id="KAD5508285.1"/>
    </source>
</evidence>
<name>A0A5N6NYF1_9ASTR</name>
<dbReference type="EMBL" id="SZYD01000008">
    <property type="protein sequence ID" value="KAD5508285.1"/>
    <property type="molecule type" value="Genomic_DNA"/>
</dbReference>
<dbReference type="SMART" id="SM00367">
    <property type="entry name" value="LRR_CC"/>
    <property type="match status" value="6"/>
</dbReference>
<dbReference type="PANTHER" id="PTHR12904:SF23">
    <property type="entry name" value="PROTEIN ZER-1 HOMOLOG"/>
    <property type="match status" value="1"/>
</dbReference>
<keyword evidence="2" id="KW-1185">Reference proteome</keyword>
<evidence type="ECO:0000313" key="2">
    <source>
        <dbReference type="Proteomes" id="UP000326396"/>
    </source>
</evidence>
<dbReference type="PANTHER" id="PTHR12904">
    <property type="match status" value="1"/>
</dbReference>
<dbReference type="InterPro" id="IPR001611">
    <property type="entry name" value="Leu-rich_rpt"/>
</dbReference>
<protein>
    <recommendedName>
        <fullName evidence="3">COI1 F-box domain-containing protein</fullName>
    </recommendedName>
</protein>
<evidence type="ECO:0008006" key="3">
    <source>
        <dbReference type="Google" id="ProtNLM"/>
    </source>
</evidence>
<dbReference type="InterPro" id="IPR006553">
    <property type="entry name" value="Leu-rich_rpt_Cys-con_subtyp"/>
</dbReference>
<proteinExistence type="predicted"/>
<dbReference type="Pfam" id="PF13516">
    <property type="entry name" value="LRR_6"/>
    <property type="match status" value="1"/>
</dbReference>
<dbReference type="Gene3D" id="3.80.10.10">
    <property type="entry name" value="Ribonuclease Inhibitor"/>
    <property type="match status" value="4"/>
</dbReference>
<sequence length="599" mass="66044">MGDQSLFAELGELESPLVRLCIEKATQSGDAVETWRRQRRTLERLPPQLAGALLHRLHRRRLLYPSLLEVFKYSVERIDLSGEYSVDAEWMAYLGAFQYLHSLNISDCHRINSSALWALSGMKYLKEVDISRCSKVDDAGIKHLLSIQTIEVLCISETSVSTAGVTLLSSLKKLSKLDLGGLFITDTALASLQVLKKLRHLDIWGSDISNEGASILVNFPNLTFLNLAWTKVTILPNVSSIACLNMSDCTIQSMFKGEGNKARLSKLLLAGALFKDIANAFLYFDSNSLSFLDLSNSSLHDLSFLSILHALEYLDLSGNLIGDDSVKYIASAGANLKTLNLSNTRVTSAGVAVLVGHVLKLETISLDSTTTDDLAISYIGMIPSLKAVSMKRTHVRGVIQQNGGDAECVLSLTALENLKQLEKLNLEETPLKDEAIIPITNLKQLTHLSLRSSFLTDASLHHLSSIPNLINLSIQDAILTNAGIDSFNPPLSLQVLDLSGDWLLTKDALLLFVQRHSDIEVRHAHVTTFQYDNGDTKYHLPLQTSMRTSQQRRFSSSPLKSKMAAIIDQRLKYSRAELLSMQFASMSAASFGEPPTSPK</sequence>
<dbReference type="SUPFAM" id="SSF52047">
    <property type="entry name" value="RNI-like"/>
    <property type="match status" value="1"/>
</dbReference>
<dbReference type="OrthoDB" id="550575at2759"/>